<dbReference type="PANTHER" id="PTHR11487:SF0">
    <property type="entry name" value="S-ACYL FATTY ACID SYNTHASE THIOESTERASE, MEDIUM CHAIN"/>
    <property type="match status" value="1"/>
</dbReference>
<organism evidence="3 4">
    <name type="scientific">Streptomyces polyasparticus</name>
    <dbReference type="NCBI Taxonomy" id="2767826"/>
    <lineage>
        <taxon>Bacteria</taxon>
        <taxon>Bacillati</taxon>
        <taxon>Actinomycetota</taxon>
        <taxon>Actinomycetes</taxon>
        <taxon>Kitasatosporales</taxon>
        <taxon>Streptomycetaceae</taxon>
        <taxon>Streptomyces</taxon>
    </lineage>
</organism>
<dbReference type="InterPro" id="IPR001031">
    <property type="entry name" value="Thioesterase"/>
</dbReference>
<dbReference type="InterPro" id="IPR029058">
    <property type="entry name" value="AB_hydrolase_fold"/>
</dbReference>
<keyword evidence="4" id="KW-1185">Reference proteome</keyword>
<dbReference type="RefSeq" id="WP_187816528.1">
    <property type="nucleotide sequence ID" value="NZ_JACTVJ010000013.1"/>
</dbReference>
<name>A0ABR7SL69_9ACTN</name>
<evidence type="ECO:0000259" key="2">
    <source>
        <dbReference type="Pfam" id="PF00975"/>
    </source>
</evidence>
<dbReference type="InterPro" id="IPR012223">
    <property type="entry name" value="TEII"/>
</dbReference>
<dbReference type="Proteomes" id="UP000642284">
    <property type="component" value="Unassembled WGS sequence"/>
</dbReference>
<dbReference type="SUPFAM" id="SSF53474">
    <property type="entry name" value="alpha/beta-Hydrolases"/>
    <property type="match status" value="1"/>
</dbReference>
<protein>
    <submittedName>
        <fullName evidence="3">Thioesterase</fullName>
    </submittedName>
</protein>
<dbReference type="PANTHER" id="PTHR11487">
    <property type="entry name" value="THIOESTERASE"/>
    <property type="match status" value="1"/>
</dbReference>
<evidence type="ECO:0000313" key="3">
    <source>
        <dbReference type="EMBL" id="MBC9716059.1"/>
    </source>
</evidence>
<comment type="caution">
    <text evidence="3">The sequence shown here is derived from an EMBL/GenBank/DDBJ whole genome shotgun (WGS) entry which is preliminary data.</text>
</comment>
<proteinExistence type="inferred from homology"/>
<evidence type="ECO:0000256" key="1">
    <source>
        <dbReference type="ARBA" id="ARBA00007169"/>
    </source>
</evidence>
<gene>
    <name evidence="3" type="ORF">H9Y04_26305</name>
</gene>
<dbReference type="Gene3D" id="3.40.50.1820">
    <property type="entry name" value="alpha/beta hydrolase"/>
    <property type="match status" value="1"/>
</dbReference>
<dbReference type="Pfam" id="PF00975">
    <property type="entry name" value="Thioesterase"/>
    <property type="match status" value="1"/>
</dbReference>
<sequence length="250" mass="26351">MSGREGAGGPLHLFLLPSAGGSRTLFAQWPDALRERLGDRVVTHAVELPGRGSRIAERPPTQLSAYVDELAEQTPPPGTSWAVVGHSFGALLGAEWAARASARGSAPRLLVASAAAPPWVYSTAAALQAPLDELWTRVGELGGLPAQLADSPAARRLFGRALTADFTAAAEYRPGRPMRTGCPVLAVQGENDPLVRPALTRRWQECTDQGFTQRVLPGGHFYARGVDDLIPTVAEALLPLAAAPLPAPHA</sequence>
<accession>A0ABR7SL69</accession>
<comment type="similarity">
    <text evidence="1">Belongs to the thioesterase family.</text>
</comment>
<evidence type="ECO:0000313" key="4">
    <source>
        <dbReference type="Proteomes" id="UP000642284"/>
    </source>
</evidence>
<feature type="domain" description="Thioesterase" evidence="2">
    <location>
        <begin position="12"/>
        <end position="232"/>
    </location>
</feature>
<dbReference type="EMBL" id="JACTVJ010000013">
    <property type="protein sequence ID" value="MBC9716059.1"/>
    <property type="molecule type" value="Genomic_DNA"/>
</dbReference>
<reference evidence="3 4" key="1">
    <citation type="submission" date="2020-08" db="EMBL/GenBank/DDBJ databases">
        <title>Genemic of Streptomyces polyaspartic.</title>
        <authorList>
            <person name="Liu W."/>
        </authorList>
    </citation>
    <scope>NUCLEOTIDE SEQUENCE [LARGE SCALE GENOMIC DNA]</scope>
    <source>
        <strain evidence="3 4">TRM66268-LWL</strain>
    </source>
</reference>